<keyword evidence="8" id="KW-1185">Reference proteome</keyword>
<feature type="transmembrane region" description="Helical" evidence="6">
    <location>
        <begin position="95"/>
        <end position="118"/>
    </location>
</feature>
<evidence type="ECO:0000256" key="4">
    <source>
        <dbReference type="ARBA" id="ARBA00023136"/>
    </source>
</evidence>
<comment type="subcellular location">
    <subcellularLocation>
        <location evidence="1">Membrane</location>
        <topology evidence="1">Multi-pass membrane protein</topology>
    </subcellularLocation>
</comment>
<evidence type="ECO:0000256" key="1">
    <source>
        <dbReference type="ARBA" id="ARBA00004141"/>
    </source>
</evidence>
<feature type="transmembrane region" description="Helical" evidence="6">
    <location>
        <begin position="139"/>
        <end position="164"/>
    </location>
</feature>
<dbReference type="Proteomes" id="UP001187682">
    <property type="component" value="Unassembled WGS sequence"/>
</dbReference>
<dbReference type="EMBL" id="ONZQ02000005">
    <property type="protein sequence ID" value="SPO01499.1"/>
    <property type="molecule type" value="Genomic_DNA"/>
</dbReference>
<evidence type="ECO:0000256" key="6">
    <source>
        <dbReference type="SAM" id="Phobius"/>
    </source>
</evidence>
<evidence type="ECO:0000313" key="7">
    <source>
        <dbReference type="EMBL" id="SPO01499.1"/>
    </source>
</evidence>
<feature type="transmembrane region" description="Helical" evidence="6">
    <location>
        <begin position="43"/>
        <end position="62"/>
    </location>
</feature>
<name>A0AAE8SUA2_9PEZI</name>
<dbReference type="Pfam" id="PF04479">
    <property type="entry name" value="RTA1"/>
    <property type="match status" value="1"/>
</dbReference>
<sequence length="350" mass="37793">MSDLTNSTVPPGWQPGFDTCHSVSPLCPVELTVYGDYFSLGGSAFYVAAHSALLVAQIYLGWRARTWSFAGYLGVATAFEIAGYAGRVVMSDNPWSYASFVIQLLFLILGPTLVAASISVTFKHLVIWHGPEWSFIRPVLYPWVFVGPDIFSIVIQAAGGGVSASATGGEGPADQGLLDVGDGLLLAGVVFQLANMIFCGGLMVVYLWRRHHGLKLRATQGGVSGSSTPTAVPTKPVTPEDKKVQTFIYAITAAYIAVIIRCVYRIPEQQKGWGNDLMQNETLFLILDGAMVLIAVILLTVFHPNYFFPFLSNNKEKKFSAGPPPGTSGLDVEGYEMRTSSTPDQREAAP</sequence>
<feature type="transmembrane region" description="Helical" evidence="6">
    <location>
        <begin position="184"/>
        <end position="208"/>
    </location>
</feature>
<comment type="caution">
    <text evidence="7">The sequence shown here is derived from an EMBL/GenBank/DDBJ whole genome shotgun (WGS) entry which is preliminary data.</text>
</comment>
<dbReference type="AlphaFoldDB" id="A0AAE8SUA2"/>
<evidence type="ECO:0000256" key="2">
    <source>
        <dbReference type="ARBA" id="ARBA00022692"/>
    </source>
</evidence>
<evidence type="ECO:0000256" key="3">
    <source>
        <dbReference type="ARBA" id="ARBA00022989"/>
    </source>
</evidence>
<protein>
    <submittedName>
        <fullName evidence="7">Related to phospholipid-translocating ATPase</fullName>
    </submittedName>
</protein>
<evidence type="ECO:0000313" key="8">
    <source>
        <dbReference type="Proteomes" id="UP001187682"/>
    </source>
</evidence>
<feature type="region of interest" description="Disordered" evidence="5">
    <location>
        <begin position="319"/>
        <end position="350"/>
    </location>
</feature>
<dbReference type="GO" id="GO:0000324">
    <property type="term" value="C:fungal-type vacuole"/>
    <property type="evidence" value="ECO:0007669"/>
    <property type="project" value="TreeGrafter"/>
</dbReference>
<evidence type="ECO:0000256" key="5">
    <source>
        <dbReference type="SAM" id="MobiDB-lite"/>
    </source>
</evidence>
<dbReference type="PANTHER" id="PTHR31465">
    <property type="entry name" value="PROTEIN RTA1-RELATED"/>
    <property type="match status" value="1"/>
</dbReference>
<dbReference type="PANTHER" id="PTHR31465:SF8">
    <property type="entry name" value="DOMAIN PROTEIN, PUTATIVE (AFU_ORTHOLOGUE AFUA_6G14140)-RELATED"/>
    <property type="match status" value="1"/>
</dbReference>
<dbReference type="InterPro" id="IPR007568">
    <property type="entry name" value="RTA1"/>
</dbReference>
<keyword evidence="3 6" id="KW-1133">Transmembrane helix</keyword>
<reference evidence="7" key="1">
    <citation type="submission" date="2018-03" db="EMBL/GenBank/DDBJ databases">
        <authorList>
            <person name="Guldener U."/>
        </authorList>
    </citation>
    <scope>NUCLEOTIDE SEQUENCE</scope>
</reference>
<proteinExistence type="predicted"/>
<gene>
    <name evidence="7" type="ORF">DNG_04172</name>
</gene>
<organism evidence="7 8">
    <name type="scientific">Cephalotrichum gorgonifer</name>
    <dbReference type="NCBI Taxonomy" id="2041049"/>
    <lineage>
        <taxon>Eukaryota</taxon>
        <taxon>Fungi</taxon>
        <taxon>Dikarya</taxon>
        <taxon>Ascomycota</taxon>
        <taxon>Pezizomycotina</taxon>
        <taxon>Sordariomycetes</taxon>
        <taxon>Hypocreomycetidae</taxon>
        <taxon>Microascales</taxon>
        <taxon>Microascaceae</taxon>
        <taxon>Cephalotrichum</taxon>
    </lineage>
</organism>
<feature type="transmembrane region" description="Helical" evidence="6">
    <location>
        <begin position="286"/>
        <end position="308"/>
    </location>
</feature>
<feature type="transmembrane region" description="Helical" evidence="6">
    <location>
        <begin position="247"/>
        <end position="266"/>
    </location>
</feature>
<dbReference type="GO" id="GO:0005886">
    <property type="term" value="C:plasma membrane"/>
    <property type="evidence" value="ECO:0007669"/>
    <property type="project" value="TreeGrafter"/>
</dbReference>
<accession>A0AAE8SUA2</accession>
<keyword evidence="2 6" id="KW-0812">Transmembrane</keyword>
<feature type="transmembrane region" description="Helical" evidence="6">
    <location>
        <begin position="69"/>
        <end position="89"/>
    </location>
</feature>
<keyword evidence="4 6" id="KW-0472">Membrane</keyword>